<sequence>MGAAMARRRRVVEGGRGPGWLEELIGYQDRGGWIAQLDGRMPEFLDFDAVSRRTGVTLSTAQEDGVRFSVEVFAKHWVCEIWGRDEANEGEFGHLGETSMPASDFEGLVERIERASQNLSALLSQLSEFDRSLLLAPHGLADAVGDGPDAAIDRTTGAGLPYFEPALDDFFDYLAFRRYLSYFSAMKERNEPYNNSYSERYVEAEERHSLERLFRHIMAGLERERFPMGVAVPTDANPDCESPIIALLLEVQAQLGRLLNEAISLGLLPWKQYNYRQMCRLASANISDFRQISEEFERYRRSHRA</sequence>
<protein>
    <submittedName>
        <fullName evidence="2">Uncharacterized protein</fullName>
    </submittedName>
</protein>
<dbReference type="Proteomes" id="UP000193870">
    <property type="component" value="Unassembled WGS sequence"/>
</dbReference>
<accession>A0A1Y5THZ9</accession>
<gene>
    <name evidence="2" type="ORF">PAM7066_03111</name>
</gene>
<dbReference type="AlphaFoldDB" id="A0A1Y5THZ9"/>
<evidence type="ECO:0000313" key="3">
    <source>
        <dbReference type="Proteomes" id="UP000193870"/>
    </source>
</evidence>
<proteinExistence type="predicted"/>
<keyword evidence="1" id="KW-0175">Coiled coil</keyword>
<evidence type="ECO:0000313" key="2">
    <source>
        <dbReference type="EMBL" id="SLN62515.1"/>
    </source>
</evidence>
<organism evidence="2 3">
    <name type="scientific">Palleronia marisminoris</name>
    <dbReference type="NCBI Taxonomy" id="315423"/>
    <lineage>
        <taxon>Bacteria</taxon>
        <taxon>Pseudomonadati</taxon>
        <taxon>Pseudomonadota</taxon>
        <taxon>Alphaproteobacteria</taxon>
        <taxon>Rhodobacterales</taxon>
        <taxon>Roseobacteraceae</taxon>
        <taxon>Palleronia</taxon>
    </lineage>
</organism>
<dbReference type="STRING" id="315423.SAMN04488020_11136"/>
<name>A0A1Y5THZ9_9RHOB</name>
<reference evidence="2 3" key="1">
    <citation type="submission" date="2017-03" db="EMBL/GenBank/DDBJ databases">
        <authorList>
            <person name="Afonso C.L."/>
            <person name="Miller P.J."/>
            <person name="Scott M.A."/>
            <person name="Spackman E."/>
            <person name="Goraichik I."/>
            <person name="Dimitrov K.M."/>
            <person name="Suarez D.L."/>
            <person name="Swayne D.E."/>
        </authorList>
    </citation>
    <scope>NUCLEOTIDE SEQUENCE [LARGE SCALE GENOMIC DNA]</scope>
    <source>
        <strain evidence="2 3">CECT 7066</strain>
    </source>
</reference>
<feature type="coiled-coil region" evidence="1">
    <location>
        <begin position="105"/>
        <end position="132"/>
    </location>
</feature>
<evidence type="ECO:0000256" key="1">
    <source>
        <dbReference type="SAM" id="Coils"/>
    </source>
</evidence>
<dbReference type="EMBL" id="FWFV01000010">
    <property type="protein sequence ID" value="SLN62515.1"/>
    <property type="molecule type" value="Genomic_DNA"/>
</dbReference>
<keyword evidence="3" id="KW-1185">Reference proteome</keyword>